<organism evidence="1 2">
    <name type="scientific">Wuchereria bancrofti</name>
    <dbReference type="NCBI Taxonomy" id="6293"/>
    <lineage>
        <taxon>Eukaryota</taxon>
        <taxon>Metazoa</taxon>
        <taxon>Ecdysozoa</taxon>
        <taxon>Nematoda</taxon>
        <taxon>Chromadorea</taxon>
        <taxon>Rhabditida</taxon>
        <taxon>Spirurina</taxon>
        <taxon>Spiruromorpha</taxon>
        <taxon>Filarioidea</taxon>
        <taxon>Onchocercidae</taxon>
        <taxon>Wuchereria</taxon>
    </lineage>
</organism>
<accession>J9ENV7</accession>
<proteinExistence type="predicted"/>
<dbReference type="AlphaFoldDB" id="J9ENV7"/>
<dbReference type="Proteomes" id="UP000004810">
    <property type="component" value="Unassembled WGS sequence"/>
</dbReference>
<comment type="caution">
    <text evidence="1">The sequence shown here is derived from an EMBL/GenBank/DDBJ whole genome shotgun (WGS) entry which is preliminary data.</text>
</comment>
<protein>
    <submittedName>
        <fullName evidence="1">Uncharacterized protein</fullName>
    </submittedName>
</protein>
<reference evidence="2" key="1">
    <citation type="submission" date="2012-08" db="EMBL/GenBank/DDBJ databases">
        <title>The Genome Sequence of Wuchereria bancrofti.</title>
        <authorList>
            <person name="Nutman T.B."/>
            <person name="Fink D.L."/>
            <person name="Russ C."/>
            <person name="Young S."/>
            <person name="Zeng Q."/>
            <person name="Koehrsen M."/>
            <person name="Alvarado L."/>
            <person name="Berlin A."/>
            <person name="Chapman S.B."/>
            <person name="Chen Z."/>
            <person name="Freedman E."/>
            <person name="Gellesch M."/>
            <person name="Goldberg J."/>
            <person name="Griggs A."/>
            <person name="Gujja S."/>
            <person name="Heilman E.R."/>
            <person name="Heiman D."/>
            <person name="Hepburn T."/>
            <person name="Howarth C."/>
            <person name="Jen D."/>
            <person name="Larson L."/>
            <person name="Lewis B."/>
            <person name="Mehta T."/>
            <person name="Park D."/>
            <person name="Pearson M."/>
            <person name="Roberts A."/>
            <person name="Saif S."/>
            <person name="Shea T."/>
            <person name="Shenoy N."/>
            <person name="Sisk P."/>
            <person name="Stolte C."/>
            <person name="Sykes S."/>
            <person name="Walk T."/>
            <person name="White J."/>
            <person name="Yandava C."/>
            <person name="Haas B."/>
            <person name="Henn M.R."/>
            <person name="Nusbaum C."/>
            <person name="Birren B."/>
        </authorList>
    </citation>
    <scope>NUCLEOTIDE SEQUENCE [LARGE SCALE GENOMIC DNA]</scope>
    <source>
        <strain evidence="2">NA</strain>
    </source>
</reference>
<gene>
    <name evidence="1" type="ORF">WUBG_05207</name>
</gene>
<sequence>MITATITNNFLIILFYTNIAKIYGELNYDLHRYNIQQQPNIPFSISNNEMRPGFRLKKVSISDQQRAQLSWLAANTQTNDQQHSQTFRLITKQPQQMLSTNHINNNNYYYHKLSFKPTLSPIYYTSNLRTIPPMYYYHDNYLSPAFTQPIYLPGMLSFPFKKK</sequence>
<evidence type="ECO:0000313" key="1">
    <source>
        <dbReference type="EMBL" id="EJW83878.1"/>
    </source>
</evidence>
<name>J9ENV7_WUCBA</name>
<dbReference type="EMBL" id="ADBV01001942">
    <property type="protein sequence ID" value="EJW83878.1"/>
    <property type="molecule type" value="Genomic_DNA"/>
</dbReference>
<evidence type="ECO:0000313" key="2">
    <source>
        <dbReference type="Proteomes" id="UP000004810"/>
    </source>
</evidence>